<sequence>MYFFLGADNCEACQGSLQRPGKRLPELIGEIIDYFWDNKNAYSFVYQLFFLCTRVHLFHSIELKHTQGAILPKYPPRDPIPIFAAKPSYAPPRYAGVLRSVVLAPPRAPASPVDESRFEPYTLPSRCSGRAWEPREFASVKINKIAMRGTPFHASVVGFLIHRRELRAVYVHSLRELCIKYPHREYMSSIRTVVHAALRSLKRLDIRIRETGID</sequence>
<protein>
    <submittedName>
        <fullName evidence="1">Uncharacterized protein</fullName>
    </submittedName>
</protein>
<dbReference type="EMBL" id="FUEG01000009">
    <property type="protein sequence ID" value="SJL08151.1"/>
    <property type="molecule type" value="Genomic_DNA"/>
</dbReference>
<keyword evidence="2" id="KW-1185">Reference proteome</keyword>
<dbReference type="OrthoDB" id="2977329at2759"/>
<evidence type="ECO:0000313" key="1">
    <source>
        <dbReference type="EMBL" id="SJL08151.1"/>
    </source>
</evidence>
<dbReference type="Proteomes" id="UP000219338">
    <property type="component" value="Unassembled WGS sequence"/>
</dbReference>
<gene>
    <name evidence="1" type="ORF">ARMOST_11514</name>
</gene>
<organism evidence="1 2">
    <name type="scientific">Armillaria ostoyae</name>
    <name type="common">Armillaria root rot fungus</name>
    <dbReference type="NCBI Taxonomy" id="47428"/>
    <lineage>
        <taxon>Eukaryota</taxon>
        <taxon>Fungi</taxon>
        <taxon>Dikarya</taxon>
        <taxon>Basidiomycota</taxon>
        <taxon>Agaricomycotina</taxon>
        <taxon>Agaricomycetes</taxon>
        <taxon>Agaricomycetidae</taxon>
        <taxon>Agaricales</taxon>
        <taxon>Marasmiineae</taxon>
        <taxon>Physalacriaceae</taxon>
        <taxon>Armillaria</taxon>
    </lineage>
</organism>
<accession>A0A284RHC9</accession>
<dbReference type="AlphaFoldDB" id="A0A284RHC9"/>
<reference evidence="2" key="1">
    <citation type="journal article" date="2017" name="Nat. Ecol. Evol.">
        <title>Genome expansion and lineage-specific genetic innovations in the forest pathogenic fungi Armillaria.</title>
        <authorList>
            <person name="Sipos G."/>
            <person name="Prasanna A.N."/>
            <person name="Walter M.C."/>
            <person name="O'Connor E."/>
            <person name="Balint B."/>
            <person name="Krizsan K."/>
            <person name="Kiss B."/>
            <person name="Hess J."/>
            <person name="Varga T."/>
            <person name="Slot J."/>
            <person name="Riley R."/>
            <person name="Boka B."/>
            <person name="Rigling D."/>
            <person name="Barry K."/>
            <person name="Lee J."/>
            <person name="Mihaltcheva S."/>
            <person name="LaButti K."/>
            <person name="Lipzen A."/>
            <person name="Waldron R."/>
            <person name="Moloney N.M."/>
            <person name="Sperisen C."/>
            <person name="Kredics L."/>
            <person name="Vagvoelgyi C."/>
            <person name="Patrignani A."/>
            <person name="Fitzpatrick D."/>
            <person name="Nagy I."/>
            <person name="Doyle S."/>
            <person name="Anderson J.B."/>
            <person name="Grigoriev I.V."/>
            <person name="Gueldener U."/>
            <person name="Muensterkoetter M."/>
            <person name="Nagy L.G."/>
        </authorList>
    </citation>
    <scope>NUCLEOTIDE SEQUENCE [LARGE SCALE GENOMIC DNA]</scope>
    <source>
        <strain evidence="2">C18/9</strain>
    </source>
</reference>
<proteinExistence type="predicted"/>
<evidence type="ECO:0000313" key="2">
    <source>
        <dbReference type="Proteomes" id="UP000219338"/>
    </source>
</evidence>
<name>A0A284RHC9_ARMOS</name>